<protein>
    <submittedName>
        <fullName evidence="1">Uncharacterized protein</fullName>
    </submittedName>
</protein>
<dbReference type="AlphaFoldDB" id="A0A918ZC51"/>
<keyword evidence="2" id="KW-1185">Reference proteome</keyword>
<dbReference type="Gene3D" id="2.50.20.20">
    <property type="match status" value="1"/>
</dbReference>
<evidence type="ECO:0000313" key="1">
    <source>
        <dbReference type="EMBL" id="GHE45171.1"/>
    </source>
</evidence>
<dbReference type="EMBL" id="BNBT01000012">
    <property type="protein sequence ID" value="GHE45171.1"/>
    <property type="molecule type" value="Genomic_DNA"/>
</dbReference>
<sequence>MGLKAQRGTRGGGRRRLTRAAATVLAAGALASLVTGCGGERPVRLSGGTFTKELPRAEARGQQLTRQTLDLLKGARSMRIKAVETKRPGVGGTGARTEATFRVDREHNCAGTIAGGLLRADMIMVEGRTVYMRVQDSSLDALRSMAEARGPGAAADMDRRIGLLRGKYVKFPVGDAGSGERTMPSDTCDLDGMLGRLDGVAGTTTIRAEDPTWRYGEHVIPLVEEQNGTETKVYVAAEGKPYLVGMEVEQSRGARMTLRISDYDEPVVAKAPPAAQTIDASEFDGMTGGADLFEV</sequence>
<name>A0A918ZC51_9ACTN</name>
<evidence type="ECO:0000313" key="2">
    <source>
        <dbReference type="Proteomes" id="UP000608024"/>
    </source>
</evidence>
<reference evidence="1" key="2">
    <citation type="submission" date="2020-09" db="EMBL/GenBank/DDBJ databases">
        <authorList>
            <person name="Sun Q."/>
            <person name="Ohkuma M."/>
        </authorList>
    </citation>
    <scope>NUCLEOTIDE SEQUENCE</scope>
    <source>
        <strain evidence="1">JCM 4784</strain>
    </source>
</reference>
<reference evidence="1" key="1">
    <citation type="journal article" date="2014" name="Int. J. Syst. Evol. Microbiol.">
        <title>Complete genome sequence of Corynebacterium casei LMG S-19264T (=DSM 44701T), isolated from a smear-ripened cheese.</title>
        <authorList>
            <consortium name="US DOE Joint Genome Institute (JGI-PGF)"/>
            <person name="Walter F."/>
            <person name="Albersmeier A."/>
            <person name="Kalinowski J."/>
            <person name="Ruckert C."/>
        </authorList>
    </citation>
    <scope>NUCLEOTIDE SEQUENCE</scope>
    <source>
        <strain evidence="1">JCM 4784</strain>
    </source>
</reference>
<dbReference type="Proteomes" id="UP000608024">
    <property type="component" value="Unassembled WGS sequence"/>
</dbReference>
<comment type="caution">
    <text evidence="1">The sequence shown here is derived from an EMBL/GenBank/DDBJ whole genome shotgun (WGS) entry which is preliminary data.</text>
</comment>
<gene>
    <name evidence="1" type="ORF">GCM10018785_13470</name>
</gene>
<accession>A0A918ZC51</accession>
<organism evidence="1 2">
    <name type="scientific">Streptomyces longispororuber</name>
    <dbReference type="NCBI Taxonomy" id="68230"/>
    <lineage>
        <taxon>Bacteria</taxon>
        <taxon>Bacillati</taxon>
        <taxon>Actinomycetota</taxon>
        <taxon>Actinomycetes</taxon>
        <taxon>Kitasatosporales</taxon>
        <taxon>Streptomycetaceae</taxon>
        <taxon>Streptomyces</taxon>
    </lineage>
</organism>
<proteinExistence type="predicted"/>